<feature type="non-terminal residue" evidence="1">
    <location>
        <position position="1"/>
    </location>
</feature>
<dbReference type="AlphaFoldDB" id="A0A392S0W3"/>
<accession>A0A392S0W3</accession>
<dbReference type="EMBL" id="LXQA010292815">
    <property type="protein sequence ID" value="MCI41476.1"/>
    <property type="molecule type" value="Genomic_DNA"/>
</dbReference>
<evidence type="ECO:0000313" key="2">
    <source>
        <dbReference type="Proteomes" id="UP000265520"/>
    </source>
</evidence>
<comment type="caution">
    <text evidence="1">The sequence shown here is derived from an EMBL/GenBank/DDBJ whole genome shotgun (WGS) entry which is preliminary data.</text>
</comment>
<name>A0A392S0W3_9FABA</name>
<proteinExistence type="predicted"/>
<dbReference type="Proteomes" id="UP000265520">
    <property type="component" value="Unassembled WGS sequence"/>
</dbReference>
<reference evidence="1 2" key="1">
    <citation type="journal article" date="2018" name="Front. Plant Sci.">
        <title>Red Clover (Trifolium pratense) and Zigzag Clover (T. medium) - A Picture of Genomic Similarities and Differences.</title>
        <authorList>
            <person name="Dluhosova J."/>
            <person name="Istvanek J."/>
            <person name="Nedelnik J."/>
            <person name="Repkova J."/>
        </authorList>
    </citation>
    <scope>NUCLEOTIDE SEQUENCE [LARGE SCALE GENOMIC DNA]</scope>
    <source>
        <strain evidence="2">cv. 10/8</strain>
        <tissue evidence="1">Leaf</tissue>
    </source>
</reference>
<keyword evidence="2" id="KW-1185">Reference proteome</keyword>
<organism evidence="1 2">
    <name type="scientific">Trifolium medium</name>
    <dbReference type="NCBI Taxonomy" id="97028"/>
    <lineage>
        <taxon>Eukaryota</taxon>
        <taxon>Viridiplantae</taxon>
        <taxon>Streptophyta</taxon>
        <taxon>Embryophyta</taxon>
        <taxon>Tracheophyta</taxon>
        <taxon>Spermatophyta</taxon>
        <taxon>Magnoliopsida</taxon>
        <taxon>eudicotyledons</taxon>
        <taxon>Gunneridae</taxon>
        <taxon>Pentapetalae</taxon>
        <taxon>rosids</taxon>
        <taxon>fabids</taxon>
        <taxon>Fabales</taxon>
        <taxon>Fabaceae</taxon>
        <taxon>Papilionoideae</taxon>
        <taxon>50 kb inversion clade</taxon>
        <taxon>NPAAA clade</taxon>
        <taxon>Hologalegina</taxon>
        <taxon>IRL clade</taxon>
        <taxon>Trifolieae</taxon>
        <taxon>Trifolium</taxon>
    </lineage>
</organism>
<sequence>VFSHPFSLVFILTGGGDSGACHRRRRSLPSFSLLACSSFSLRCYFSSPKLTLSPAEVVVVRMVWNNDGGGGIATLL</sequence>
<protein>
    <submittedName>
        <fullName evidence="1">Uncharacterized protein</fullName>
    </submittedName>
</protein>
<evidence type="ECO:0000313" key="1">
    <source>
        <dbReference type="EMBL" id="MCI41476.1"/>
    </source>
</evidence>